<evidence type="ECO:0000313" key="2">
    <source>
        <dbReference type="EMBL" id="RKP56351.1"/>
    </source>
</evidence>
<proteinExistence type="predicted"/>
<organism evidence="2 3">
    <name type="scientific">Pararobbsia silviterrae</name>
    <dbReference type="NCBI Taxonomy" id="1792498"/>
    <lineage>
        <taxon>Bacteria</taxon>
        <taxon>Pseudomonadati</taxon>
        <taxon>Pseudomonadota</taxon>
        <taxon>Betaproteobacteria</taxon>
        <taxon>Burkholderiales</taxon>
        <taxon>Burkholderiaceae</taxon>
        <taxon>Pararobbsia</taxon>
    </lineage>
</organism>
<dbReference type="Proteomes" id="UP000270342">
    <property type="component" value="Unassembled WGS sequence"/>
</dbReference>
<reference evidence="2 3" key="1">
    <citation type="submission" date="2018-10" db="EMBL/GenBank/DDBJ databases">
        <title>Robbsia sp. DHC34, isolated from soil.</title>
        <authorList>
            <person name="Gao Z.-H."/>
            <person name="Qiu L.-H."/>
        </authorList>
    </citation>
    <scope>NUCLEOTIDE SEQUENCE [LARGE SCALE GENOMIC DNA]</scope>
    <source>
        <strain evidence="2 3">DHC34</strain>
    </source>
</reference>
<evidence type="ECO:0000256" key="1">
    <source>
        <dbReference type="SAM" id="Phobius"/>
    </source>
</evidence>
<dbReference type="EMBL" id="RBZU01000003">
    <property type="protein sequence ID" value="RKP56351.1"/>
    <property type="molecule type" value="Genomic_DNA"/>
</dbReference>
<keyword evidence="1" id="KW-1133">Transmembrane helix</keyword>
<keyword evidence="1" id="KW-0472">Membrane</keyword>
<accession>A0A494Y6X3</accession>
<dbReference type="AlphaFoldDB" id="A0A494Y6X3"/>
<evidence type="ECO:0000313" key="3">
    <source>
        <dbReference type="Proteomes" id="UP000270342"/>
    </source>
</evidence>
<dbReference type="OrthoDB" id="9133837at2"/>
<keyword evidence="1" id="KW-0812">Transmembrane</keyword>
<dbReference type="RefSeq" id="WP_121085299.1">
    <property type="nucleotide sequence ID" value="NZ_RBZU01000003.1"/>
</dbReference>
<name>A0A494Y6X3_9BURK</name>
<feature type="transmembrane region" description="Helical" evidence="1">
    <location>
        <begin position="12"/>
        <end position="32"/>
    </location>
</feature>
<sequence length="119" mass="13236">MLQLYLVIRKPRNFLVLLCLFISTSLALHFMHGYDSDWGATNLMLSIEATIAGAVLMMKAEESAEMQRQNSIEQAKMLAGVLAIAEAQREILADNAEVLRALRDSNERVLKALIEGETS</sequence>
<comment type="caution">
    <text evidence="2">The sequence shown here is derived from an EMBL/GenBank/DDBJ whole genome shotgun (WGS) entry which is preliminary data.</text>
</comment>
<protein>
    <recommendedName>
        <fullName evidence="4">DUF1003 domain-containing protein</fullName>
    </recommendedName>
</protein>
<evidence type="ECO:0008006" key="4">
    <source>
        <dbReference type="Google" id="ProtNLM"/>
    </source>
</evidence>
<keyword evidence="3" id="KW-1185">Reference proteome</keyword>
<feature type="transmembrane region" description="Helical" evidence="1">
    <location>
        <begin position="38"/>
        <end position="58"/>
    </location>
</feature>
<gene>
    <name evidence="2" type="ORF">D7S86_08100</name>
</gene>